<evidence type="ECO:0000256" key="1">
    <source>
        <dbReference type="SAM" id="MobiDB-lite"/>
    </source>
</evidence>
<feature type="compositionally biased region" description="Basic and acidic residues" evidence="1">
    <location>
        <begin position="8"/>
        <end position="17"/>
    </location>
</feature>
<organism evidence="2 3">
    <name type="scientific">Caenorhabditis japonica</name>
    <dbReference type="NCBI Taxonomy" id="281687"/>
    <lineage>
        <taxon>Eukaryota</taxon>
        <taxon>Metazoa</taxon>
        <taxon>Ecdysozoa</taxon>
        <taxon>Nematoda</taxon>
        <taxon>Chromadorea</taxon>
        <taxon>Rhabditida</taxon>
        <taxon>Rhabditina</taxon>
        <taxon>Rhabditomorpha</taxon>
        <taxon>Rhabditoidea</taxon>
        <taxon>Rhabditidae</taxon>
        <taxon>Peloderinae</taxon>
        <taxon>Caenorhabditis</taxon>
    </lineage>
</organism>
<proteinExistence type="predicted"/>
<name>A0A8R1EL52_CAEJA</name>
<reference evidence="2" key="2">
    <citation type="submission" date="2022-06" db="UniProtKB">
        <authorList>
            <consortium name="EnsemblMetazoa"/>
        </authorList>
    </citation>
    <scope>IDENTIFICATION</scope>
    <source>
        <strain evidence="2">DF5081</strain>
    </source>
</reference>
<accession>A0A8R1EL52</accession>
<dbReference type="AlphaFoldDB" id="A0A8R1EL52"/>
<sequence length="310" mass="35520">MPPKRRVGKTEKKDPVKAGKQKPSDVGTKVSDYLRRLEYSNSLEPAIRSIVAKLMFSAGDCENPEEINENLIVDLLKNELVLLFNDIFDVYDNQITHVKLSHILPLLKTQTGLISRFLKYVMNRVEMTSLIKKSYANNGLENICGQELATDEVAEEKNQQEDGLDSMDELGDVGGAEGEYFEKKRKKPGLMTAEETLLEEVRNAFAECQIPMKKYEVFVDETQKERELLLQKVIQNMTSDEYNEFANARRISFQTHSPVPNTTISVNSHRIPTKRFVNFGQFFGSGTFRNVSAIFCRRVPTIDKVWRRIK</sequence>
<reference evidence="3" key="1">
    <citation type="submission" date="2010-08" db="EMBL/GenBank/DDBJ databases">
        <authorList>
            <consortium name="Caenorhabditis japonica Sequencing Consortium"/>
            <person name="Wilson R.K."/>
        </authorList>
    </citation>
    <scope>NUCLEOTIDE SEQUENCE [LARGE SCALE GENOMIC DNA]</scope>
    <source>
        <strain evidence="3">DF5081</strain>
    </source>
</reference>
<feature type="region of interest" description="Disordered" evidence="1">
    <location>
        <begin position="1"/>
        <end position="27"/>
    </location>
</feature>
<protein>
    <submittedName>
        <fullName evidence="2">Uncharacterized protein</fullName>
    </submittedName>
</protein>
<evidence type="ECO:0000313" key="2">
    <source>
        <dbReference type="EnsemblMetazoa" id="CJA37812.1"/>
    </source>
</evidence>
<dbReference type="GO" id="GO:0005516">
    <property type="term" value="F:calmodulin binding"/>
    <property type="evidence" value="ECO:0007669"/>
    <property type="project" value="EnsemblMetazoa"/>
</dbReference>
<dbReference type="EnsemblMetazoa" id="CJA37812.1">
    <property type="protein sequence ID" value="CJA37812.1"/>
    <property type="gene ID" value="WBGene00213659"/>
</dbReference>
<evidence type="ECO:0000313" key="3">
    <source>
        <dbReference type="Proteomes" id="UP000005237"/>
    </source>
</evidence>
<dbReference type="Proteomes" id="UP000005237">
    <property type="component" value="Unassembled WGS sequence"/>
</dbReference>
<keyword evidence="3" id="KW-1185">Reference proteome</keyword>